<evidence type="ECO:0000259" key="7">
    <source>
        <dbReference type="PROSITE" id="PS51093"/>
    </source>
</evidence>
<name>A0A1T4M9I4_9FUSO</name>
<evidence type="ECO:0000256" key="1">
    <source>
        <dbReference type="ARBA" id="ARBA00004496"/>
    </source>
</evidence>
<keyword evidence="4" id="KW-0808">Transferase</keyword>
<keyword evidence="5" id="KW-0598">Phosphotransferase system</keyword>
<dbReference type="PANTHER" id="PTHR45008">
    <property type="entry name" value="PTS SYSTEM GLUCOSE-SPECIFIC EIIA COMPONENT"/>
    <property type="match status" value="1"/>
</dbReference>
<dbReference type="InterPro" id="IPR050890">
    <property type="entry name" value="PTS_EIIA_component"/>
</dbReference>
<dbReference type="GO" id="GO:0005737">
    <property type="term" value="C:cytoplasm"/>
    <property type="evidence" value="ECO:0007669"/>
    <property type="project" value="UniProtKB-SubCell"/>
</dbReference>
<dbReference type="Gene3D" id="2.70.70.10">
    <property type="entry name" value="Glucose Permease (Domain IIA)"/>
    <property type="match status" value="1"/>
</dbReference>
<accession>A0A1T4M9I4</accession>
<keyword evidence="3" id="KW-0762">Sugar transport</keyword>
<sequence>MLGFFKKDKEIIVNSPLNGEVTNLNNVPDKTFTSNIIGEGVAIIPEDGSIHAPLDCSVEIFKTNHLLIFEPKKGVYVVLHFGVGTSLLGGEGFERIVEFTHGKNVKSGEELVKYDLDYINKNAKSSITPFIVSNEKVSKVEILVPEGQKVKVGEPLLKITLK</sequence>
<reference evidence="8 9" key="1">
    <citation type="submission" date="2017-02" db="EMBL/GenBank/DDBJ databases">
        <authorList>
            <person name="Peterson S.W."/>
        </authorList>
    </citation>
    <scope>NUCLEOTIDE SEQUENCE [LARGE SCALE GENOMIC DNA]</scope>
    <source>
        <strain evidence="8 9">ATCC 700028</strain>
    </source>
</reference>
<keyword evidence="6" id="KW-0418">Kinase</keyword>
<comment type="subcellular location">
    <subcellularLocation>
        <location evidence="1">Cytoplasm</location>
    </subcellularLocation>
</comment>
<evidence type="ECO:0000256" key="2">
    <source>
        <dbReference type="ARBA" id="ARBA00022448"/>
    </source>
</evidence>
<organism evidence="8 9">
    <name type="scientific">Cetobacterium ceti</name>
    <dbReference type="NCBI Taxonomy" id="180163"/>
    <lineage>
        <taxon>Bacteria</taxon>
        <taxon>Fusobacteriati</taxon>
        <taxon>Fusobacteriota</taxon>
        <taxon>Fusobacteriia</taxon>
        <taxon>Fusobacteriales</taxon>
        <taxon>Fusobacteriaceae</taxon>
        <taxon>Cetobacterium</taxon>
    </lineage>
</organism>
<dbReference type="OrthoDB" id="92465at2"/>
<gene>
    <name evidence="8" type="ORF">SAMN02745174_01113</name>
</gene>
<dbReference type="EMBL" id="FUWX01000008">
    <property type="protein sequence ID" value="SJZ63592.1"/>
    <property type="molecule type" value="Genomic_DNA"/>
</dbReference>
<dbReference type="NCBIfam" id="TIGR00830">
    <property type="entry name" value="PTBA"/>
    <property type="match status" value="1"/>
</dbReference>
<evidence type="ECO:0000256" key="3">
    <source>
        <dbReference type="ARBA" id="ARBA00022597"/>
    </source>
</evidence>
<evidence type="ECO:0000256" key="6">
    <source>
        <dbReference type="ARBA" id="ARBA00022777"/>
    </source>
</evidence>
<evidence type="ECO:0000256" key="4">
    <source>
        <dbReference type="ARBA" id="ARBA00022679"/>
    </source>
</evidence>
<dbReference type="STRING" id="180163.SAMN02745174_01113"/>
<dbReference type="GO" id="GO:0016301">
    <property type="term" value="F:kinase activity"/>
    <property type="evidence" value="ECO:0007669"/>
    <property type="project" value="UniProtKB-KW"/>
</dbReference>
<dbReference type="Pfam" id="PF00358">
    <property type="entry name" value="PTS_EIIA_1"/>
    <property type="match status" value="1"/>
</dbReference>
<proteinExistence type="predicted"/>
<dbReference type="RefSeq" id="WP_078693613.1">
    <property type="nucleotide sequence ID" value="NZ_FUWX01000008.1"/>
</dbReference>
<dbReference type="PROSITE" id="PS51093">
    <property type="entry name" value="PTS_EIIA_TYPE_1"/>
    <property type="match status" value="1"/>
</dbReference>
<keyword evidence="2" id="KW-0813">Transport</keyword>
<dbReference type="PANTHER" id="PTHR45008:SF1">
    <property type="entry name" value="PTS SYSTEM GLUCOSE-SPECIFIC EIIA COMPONENT"/>
    <property type="match status" value="1"/>
</dbReference>
<dbReference type="GO" id="GO:0009401">
    <property type="term" value="P:phosphoenolpyruvate-dependent sugar phosphotransferase system"/>
    <property type="evidence" value="ECO:0007669"/>
    <property type="project" value="UniProtKB-KW"/>
</dbReference>
<dbReference type="AlphaFoldDB" id="A0A1T4M9I4"/>
<dbReference type="InterPro" id="IPR001127">
    <property type="entry name" value="PTS_EIIA_1_perm"/>
</dbReference>
<feature type="domain" description="PTS EIIA type-1" evidence="7">
    <location>
        <begin position="29"/>
        <end position="134"/>
    </location>
</feature>
<evidence type="ECO:0000313" key="8">
    <source>
        <dbReference type="EMBL" id="SJZ63592.1"/>
    </source>
</evidence>
<dbReference type="InterPro" id="IPR011055">
    <property type="entry name" value="Dup_hybrid_motif"/>
</dbReference>
<keyword evidence="9" id="KW-1185">Reference proteome</keyword>
<protein>
    <submittedName>
        <fullName evidence="8">PTS system, glucose-specific IIA component</fullName>
    </submittedName>
</protein>
<dbReference type="Proteomes" id="UP000191153">
    <property type="component" value="Unassembled WGS sequence"/>
</dbReference>
<evidence type="ECO:0000256" key="5">
    <source>
        <dbReference type="ARBA" id="ARBA00022683"/>
    </source>
</evidence>
<dbReference type="SUPFAM" id="SSF51261">
    <property type="entry name" value="Duplicated hybrid motif"/>
    <property type="match status" value="1"/>
</dbReference>
<evidence type="ECO:0000313" key="9">
    <source>
        <dbReference type="Proteomes" id="UP000191153"/>
    </source>
</evidence>